<keyword evidence="3" id="KW-1185">Reference proteome</keyword>
<dbReference type="AlphaFoldDB" id="A0A7Y2M3J0"/>
<feature type="domain" description="Transcription regulator PadR N-terminal" evidence="1">
    <location>
        <begin position="24"/>
        <end position="89"/>
    </location>
</feature>
<dbReference type="InterPro" id="IPR005149">
    <property type="entry name" value="Tscrpt_reg_PadR_N"/>
</dbReference>
<comment type="caution">
    <text evidence="2">The sequence shown here is derived from an EMBL/GenBank/DDBJ whole genome shotgun (WGS) entry which is preliminary data.</text>
</comment>
<evidence type="ECO:0000313" key="3">
    <source>
        <dbReference type="Proteomes" id="UP000543598"/>
    </source>
</evidence>
<protein>
    <submittedName>
        <fullName evidence="2">PadR family transcriptional regulator</fullName>
    </submittedName>
</protein>
<dbReference type="Gene3D" id="1.10.10.10">
    <property type="entry name" value="Winged helix-like DNA-binding domain superfamily/Winged helix DNA-binding domain"/>
    <property type="match status" value="1"/>
</dbReference>
<dbReference type="Proteomes" id="UP000543598">
    <property type="component" value="Unassembled WGS sequence"/>
</dbReference>
<organism evidence="2 3">
    <name type="scientific">Microbacterium ulmi</name>
    <dbReference type="NCBI Taxonomy" id="179095"/>
    <lineage>
        <taxon>Bacteria</taxon>
        <taxon>Bacillati</taxon>
        <taxon>Actinomycetota</taxon>
        <taxon>Actinomycetes</taxon>
        <taxon>Micrococcales</taxon>
        <taxon>Microbacteriaceae</taxon>
        <taxon>Microbacterium</taxon>
    </lineage>
</organism>
<dbReference type="RefSeq" id="WP_167035380.1">
    <property type="nucleotide sequence ID" value="NZ_BAAANA010000002.1"/>
</dbReference>
<proteinExistence type="predicted"/>
<dbReference type="InterPro" id="IPR052509">
    <property type="entry name" value="Metal_resp_DNA-bind_regulator"/>
</dbReference>
<name>A0A7Y2M3J0_9MICO</name>
<reference evidence="2 3" key="1">
    <citation type="submission" date="2020-05" db="EMBL/GenBank/DDBJ databases">
        <title>MicrobeNet Type strains.</title>
        <authorList>
            <person name="Nicholson A.C."/>
        </authorList>
    </citation>
    <scope>NUCLEOTIDE SEQUENCE [LARGE SCALE GENOMIC DNA]</scope>
    <source>
        <strain evidence="2 3">JCM 14282</strain>
    </source>
</reference>
<dbReference type="PANTHER" id="PTHR33169:SF14">
    <property type="entry name" value="TRANSCRIPTIONAL REGULATOR RV3488"/>
    <property type="match status" value="1"/>
</dbReference>
<sequence length="111" mass="12421">MTENEALDTHLQELRRGTVVLACLKLLSEPGYGYGLLEELSARGFDTDANTLYPLLRRLEKQGHLTSEWNTDEARPRKFYRTSPAGSRLAAALTDEFRAIAVAIDALPEKD</sequence>
<dbReference type="InterPro" id="IPR036390">
    <property type="entry name" value="WH_DNA-bd_sf"/>
</dbReference>
<accession>A0A7Y2M3J0</accession>
<dbReference type="SUPFAM" id="SSF46785">
    <property type="entry name" value="Winged helix' DNA-binding domain"/>
    <property type="match status" value="1"/>
</dbReference>
<dbReference type="EMBL" id="JABEMB010000046">
    <property type="protein sequence ID" value="NNH05389.1"/>
    <property type="molecule type" value="Genomic_DNA"/>
</dbReference>
<dbReference type="Pfam" id="PF03551">
    <property type="entry name" value="PadR"/>
    <property type="match status" value="1"/>
</dbReference>
<dbReference type="PANTHER" id="PTHR33169">
    <property type="entry name" value="PADR-FAMILY TRANSCRIPTIONAL REGULATOR"/>
    <property type="match status" value="1"/>
</dbReference>
<evidence type="ECO:0000259" key="1">
    <source>
        <dbReference type="Pfam" id="PF03551"/>
    </source>
</evidence>
<dbReference type="InterPro" id="IPR036388">
    <property type="entry name" value="WH-like_DNA-bd_sf"/>
</dbReference>
<evidence type="ECO:0000313" key="2">
    <source>
        <dbReference type="EMBL" id="NNH05389.1"/>
    </source>
</evidence>
<gene>
    <name evidence="2" type="ORF">HLA99_16210</name>
</gene>